<keyword evidence="3" id="KW-1185">Reference proteome</keyword>
<reference evidence="2 3" key="1">
    <citation type="submission" date="2016-04" db="EMBL/GenBank/DDBJ databases">
        <title>A degradative enzymes factory behind the ericoid mycorrhizal symbiosis.</title>
        <authorList>
            <consortium name="DOE Joint Genome Institute"/>
            <person name="Martino E."/>
            <person name="Morin E."/>
            <person name="Grelet G."/>
            <person name="Kuo A."/>
            <person name="Kohler A."/>
            <person name="Daghino S."/>
            <person name="Barry K."/>
            <person name="Choi C."/>
            <person name="Cichocki N."/>
            <person name="Clum A."/>
            <person name="Copeland A."/>
            <person name="Hainaut M."/>
            <person name="Haridas S."/>
            <person name="Labutti K."/>
            <person name="Lindquist E."/>
            <person name="Lipzen A."/>
            <person name="Khouja H.-R."/>
            <person name="Murat C."/>
            <person name="Ohm R."/>
            <person name="Olson A."/>
            <person name="Spatafora J."/>
            <person name="Veneault-Fourrey C."/>
            <person name="Henrissat B."/>
            <person name="Grigoriev I."/>
            <person name="Martin F."/>
            <person name="Perotto S."/>
        </authorList>
    </citation>
    <scope>NUCLEOTIDE SEQUENCE [LARGE SCALE GENOMIC DNA]</scope>
    <source>
        <strain evidence="2 3">E</strain>
    </source>
</reference>
<evidence type="ECO:0000313" key="3">
    <source>
        <dbReference type="Proteomes" id="UP000235371"/>
    </source>
</evidence>
<name>A0A2J6SN44_9HELO</name>
<feature type="region of interest" description="Disordered" evidence="1">
    <location>
        <begin position="50"/>
        <end position="86"/>
    </location>
</feature>
<accession>A0A2J6SN44</accession>
<dbReference type="Proteomes" id="UP000235371">
    <property type="component" value="Unassembled WGS sequence"/>
</dbReference>
<sequence length="129" mass="14700">MMDPCFCYYPWLVDDDSVRQRGIPENGTAVNWTELLPAIAQQWQQHRVSTINDQRSSQLGSVTSVSVKPRKSGGSRHDDHRSTARMQALRRWVRRGVVRPAQGRQRRKRANEMDRALGRAAPVPCDGAF</sequence>
<feature type="compositionally biased region" description="Polar residues" evidence="1">
    <location>
        <begin position="50"/>
        <end position="66"/>
    </location>
</feature>
<gene>
    <name evidence="2" type="ORF">K444DRAFT_709223</name>
</gene>
<dbReference type="EMBL" id="KZ613912">
    <property type="protein sequence ID" value="PMD52207.1"/>
    <property type="molecule type" value="Genomic_DNA"/>
</dbReference>
<dbReference type="RefSeq" id="XP_024729111.1">
    <property type="nucleotide sequence ID" value="XM_024888196.1"/>
</dbReference>
<proteinExistence type="predicted"/>
<dbReference type="AlphaFoldDB" id="A0A2J6SN44"/>
<feature type="region of interest" description="Disordered" evidence="1">
    <location>
        <begin position="99"/>
        <end position="129"/>
    </location>
</feature>
<evidence type="ECO:0000256" key="1">
    <source>
        <dbReference type="SAM" id="MobiDB-lite"/>
    </source>
</evidence>
<evidence type="ECO:0000313" key="2">
    <source>
        <dbReference type="EMBL" id="PMD52207.1"/>
    </source>
</evidence>
<dbReference type="InParanoid" id="A0A2J6SN44"/>
<organism evidence="2 3">
    <name type="scientific">Hyaloscypha bicolor E</name>
    <dbReference type="NCBI Taxonomy" id="1095630"/>
    <lineage>
        <taxon>Eukaryota</taxon>
        <taxon>Fungi</taxon>
        <taxon>Dikarya</taxon>
        <taxon>Ascomycota</taxon>
        <taxon>Pezizomycotina</taxon>
        <taxon>Leotiomycetes</taxon>
        <taxon>Helotiales</taxon>
        <taxon>Hyaloscyphaceae</taxon>
        <taxon>Hyaloscypha</taxon>
        <taxon>Hyaloscypha bicolor</taxon>
    </lineage>
</organism>
<protein>
    <submittedName>
        <fullName evidence="2">Uncharacterized protein</fullName>
    </submittedName>
</protein>
<dbReference type="GeneID" id="36596272"/>